<protein>
    <submittedName>
        <fullName evidence="2">Uncharacterized protein</fullName>
    </submittedName>
</protein>
<feature type="compositionally biased region" description="Basic and acidic residues" evidence="1">
    <location>
        <begin position="194"/>
        <end position="203"/>
    </location>
</feature>
<reference evidence="2 3" key="1">
    <citation type="submission" date="2023-07" db="EMBL/GenBank/DDBJ databases">
        <title>Genomic Encyclopedia of Type Strains, Phase IV (KMG-IV): sequencing the most valuable type-strain genomes for metagenomic binning, comparative biology and taxonomic classification.</title>
        <authorList>
            <person name="Goeker M."/>
        </authorList>
    </citation>
    <scope>NUCLEOTIDE SEQUENCE [LARGE SCALE GENOMIC DNA]</scope>
    <source>
        <strain evidence="2 3">DSM 2457</strain>
    </source>
</reference>
<dbReference type="Proteomes" id="UP001224682">
    <property type="component" value="Unassembled WGS sequence"/>
</dbReference>
<organism evidence="2 3">
    <name type="scientific">Ancylobacter polymorphus</name>
    <dbReference type="NCBI Taxonomy" id="223390"/>
    <lineage>
        <taxon>Bacteria</taxon>
        <taxon>Pseudomonadati</taxon>
        <taxon>Pseudomonadota</taxon>
        <taxon>Alphaproteobacteria</taxon>
        <taxon>Hyphomicrobiales</taxon>
        <taxon>Xanthobacteraceae</taxon>
        <taxon>Ancylobacter</taxon>
    </lineage>
</organism>
<comment type="caution">
    <text evidence="2">The sequence shown here is derived from an EMBL/GenBank/DDBJ whole genome shotgun (WGS) entry which is preliminary data.</text>
</comment>
<proteinExistence type="predicted"/>
<sequence>MGEHHAPAPLRFRHPALGDVEMVMVDLEPPRFLSATCRLGDAVCEVDLMAPPSIAPLQDIAALPRNPLPGRRDAGDHLGGEVERTFAHRRLFSILRRAAERTRDGIRDVYIKLAQASRRYVLVRVLGHAHDENTHHLSNGKTPGFVRSPDFSLREGWCRPAVLVCHVLRSVRSIRAGLKGDGPAATGHPRKPNGARDDMGEAE</sequence>
<accession>A0ABU0BLG1</accession>
<dbReference type="EMBL" id="JAUSUI010000013">
    <property type="protein sequence ID" value="MDQ0305304.1"/>
    <property type="molecule type" value="Genomic_DNA"/>
</dbReference>
<evidence type="ECO:0000313" key="2">
    <source>
        <dbReference type="EMBL" id="MDQ0305304.1"/>
    </source>
</evidence>
<gene>
    <name evidence="2" type="ORF">J2S75_004356</name>
</gene>
<evidence type="ECO:0000256" key="1">
    <source>
        <dbReference type="SAM" id="MobiDB-lite"/>
    </source>
</evidence>
<keyword evidence="3" id="KW-1185">Reference proteome</keyword>
<dbReference type="RefSeq" id="WP_307023231.1">
    <property type="nucleotide sequence ID" value="NZ_JAUSUI010000013.1"/>
</dbReference>
<evidence type="ECO:0000313" key="3">
    <source>
        <dbReference type="Proteomes" id="UP001224682"/>
    </source>
</evidence>
<feature type="region of interest" description="Disordered" evidence="1">
    <location>
        <begin position="178"/>
        <end position="203"/>
    </location>
</feature>
<name>A0ABU0BLG1_9HYPH</name>